<dbReference type="EMBL" id="CAVMJV010000081">
    <property type="protein sequence ID" value="CAK5090218.1"/>
    <property type="molecule type" value="Genomic_DNA"/>
</dbReference>
<gene>
    <name evidence="1" type="ORF">MENTE1834_LOCUS37990</name>
</gene>
<sequence length="70" mass="7851">MTNPSLLSFPSLPLPPFLFQQATTLLPQFSSPHIAFLSIGRAAKKNFLEEKRGEGEGERLSNIYNFWGVL</sequence>
<proteinExistence type="predicted"/>
<reference evidence="1" key="1">
    <citation type="submission" date="2023-11" db="EMBL/GenBank/DDBJ databases">
        <authorList>
            <person name="Poullet M."/>
        </authorList>
    </citation>
    <scope>NUCLEOTIDE SEQUENCE</scope>
    <source>
        <strain evidence="1">E1834</strain>
    </source>
</reference>
<name>A0ACB1AJH3_MELEN</name>
<protein>
    <submittedName>
        <fullName evidence="1">Uncharacterized protein</fullName>
    </submittedName>
</protein>
<evidence type="ECO:0000313" key="2">
    <source>
        <dbReference type="Proteomes" id="UP001497535"/>
    </source>
</evidence>
<keyword evidence="2" id="KW-1185">Reference proteome</keyword>
<evidence type="ECO:0000313" key="1">
    <source>
        <dbReference type="EMBL" id="CAK5090218.1"/>
    </source>
</evidence>
<dbReference type="Proteomes" id="UP001497535">
    <property type="component" value="Unassembled WGS sequence"/>
</dbReference>
<organism evidence="1 2">
    <name type="scientific">Meloidogyne enterolobii</name>
    <name type="common">Root-knot nematode worm</name>
    <name type="synonym">Meloidogyne mayaguensis</name>
    <dbReference type="NCBI Taxonomy" id="390850"/>
    <lineage>
        <taxon>Eukaryota</taxon>
        <taxon>Metazoa</taxon>
        <taxon>Ecdysozoa</taxon>
        <taxon>Nematoda</taxon>
        <taxon>Chromadorea</taxon>
        <taxon>Rhabditida</taxon>
        <taxon>Tylenchina</taxon>
        <taxon>Tylenchomorpha</taxon>
        <taxon>Tylenchoidea</taxon>
        <taxon>Meloidogynidae</taxon>
        <taxon>Meloidogyninae</taxon>
        <taxon>Meloidogyne</taxon>
    </lineage>
</organism>
<comment type="caution">
    <text evidence="1">The sequence shown here is derived from an EMBL/GenBank/DDBJ whole genome shotgun (WGS) entry which is preliminary data.</text>
</comment>
<accession>A0ACB1AJH3</accession>